<reference evidence="1 2" key="1">
    <citation type="submission" date="2019-06" db="EMBL/GenBank/DDBJ databases">
        <title>A novel bacterium of genus Pontibacter, isolated from marine sediment.</title>
        <authorList>
            <person name="Huang H."/>
            <person name="Mo K."/>
            <person name="Hu Y."/>
        </authorList>
    </citation>
    <scope>NUCLEOTIDE SEQUENCE [LARGE SCALE GENOMIC DNA]</scope>
    <source>
        <strain evidence="1 2">HB172049</strain>
    </source>
</reference>
<name>A0A501W0U3_9BACT</name>
<protein>
    <submittedName>
        <fullName evidence="1">Uncharacterized protein</fullName>
    </submittedName>
</protein>
<evidence type="ECO:0000313" key="1">
    <source>
        <dbReference type="EMBL" id="TPE43259.1"/>
    </source>
</evidence>
<gene>
    <name evidence="1" type="ORF">FJM65_14195</name>
</gene>
<dbReference type="EMBL" id="VFRQ01000007">
    <property type="protein sequence ID" value="TPE43259.1"/>
    <property type="molecule type" value="Genomic_DNA"/>
</dbReference>
<dbReference type="Proteomes" id="UP000316727">
    <property type="component" value="Unassembled WGS sequence"/>
</dbReference>
<evidence type="ECO:0000313" key="2">
    <source>
        <dbReference type="Proteomes" id="UP000316727"/>
    </source>
</evidence>
<proteinExistence type="predicted"/>
<dbReference type="OrthoDB" id="851656at2"/>
<sequence length="146" mass="16820">MLIFWIFVIGAVLGYLYGHYLKPNRRLQKALQEARRASMAVLEEGNKGVYRTVVTDHNQQSELVVEVKELAVTQGGQVKVEYISAQYKNPEFRTRKGEALLREVRELLGDYLPLSDISWYETTDRHTKARENLSTLDNLQKHQLGA</sequence>
<keyword evidence="2" id="KW-1185">Reference proteome</keyword>
<dbReference type="AlphaFoldDB" id="A0A501W0U3"/>
<organism evidence="1 2">
    <name type="scientific">Pontibacter mangrovi</name>
    <dbReference type="NCBI Taxonomy" id="2589816"/>
    <lineage>
        <taxon>Bacteria</taxon>
        <taxon>Pseudomonadati</taxon>
        <taxon>Bacteroidota</taxon>
        <taxon>Cytophagia</taxon>
        <taxon>Cytophagales</taxon>
        <taxon>Hymenobacteraceae</taxon>
        <taxon>Pontibacter</taxon>
    </lineage>
</organism>
<accession>A0A501W0U3</accession>
<comment type="caution">
    <text evidence="1">The sequence shown here is derived from an EMBL/GenBank/DDBJ whole genome shotgun (WGS) entry which is preliminary data.</text>
</comment>